<feature type="domain" description="Pre-mRNA-splicing factor SLU7" evidence="8">
    <location>
        <begin position="136"/>
        <end position="410"/>
    </location>
</feature>
<evidence type="ECO:0000313" key="9">
    <source>
        <dbReference type="EMBL" id="CAH8384280.1"/>
    </source>
</evidence>
<dbReference type="PANTHER" id="PTHR12942:SF4">
    <property type="entry name" value="PRE-MRNA-SPLICING FACTOR SLU7"/>
    <property type="match status" value="1"/>
</dbReference>
<keyword evidence="2 6" id="KW-0507">mRNA processing</keyword>
<feature type="compositionally biased region" description="Basic and acidic residues" evidence="7">
    <location>
        <begin position="204"/>
        <end position="220"/>
    </location>
</feature>
<dbReference type="AlphaFoldDB" id="A0ABC8LKQ7"/>
<keyword evidence="5 6" id="KW-0539">Nucleus</keyword>
<keyword evidence="4 6" id="KW-0508">mRNA splicing</keyword>
<dbReference type="GO" id="GO:0000398">
    <property type="term" value="P:mRNA splicing, via spliceosome"/>
    <property type="evidence" value="ECO:0007669"/>
    <property type="project" value="UniProtKB-UniRule"/>
</dbReference>
<comment type="caution">
    <text evidence="9">The sequence shown here is derived from an EMBL/GenBank/DDBJ whole genome shotgun (WGS) entry which is preliminary data.</text>
</comment>
<feature type="compositionally biased region" description="Basic and acidic residues" evidence="7">
    <location>
        <begin position="454"/>
        <end position="470"/>
    </location>
</feature>
<gene>
    <name evidence="9" type="ORF">ERUC_LOCUS36763</name>
</gene>
<dbReference type="InterPro" id="IPR021715">
    <property type="entry name" value="Slu7_dom"/>
</dbReference>
<name>A0ABC8LKQ7_ERUVS</name>
<dbReference type="GO" id="GO:0030628">
    <property type="term" value="F:pre-mRNA 3'-splice site binding"/>
    <property type="evidence" value="ECO:0007669"/>
    <property type="project" value="UniProtKB-UniRule"/>
</dbReference>
<evidence type="ECO:0000256" key="4">
    <source>
        <dbReference type="ARBA" id="ARBA00023187"/>
    </source>
</evidence>
<dbReference type="EMBL" id="CAKOAT010609599">
    <property type="protein sequence ID" value="CAH8384280.1"/>
    <property type="molecule type" value="Genomic_DNA"/>
</dbReference>
<reference evidence="9 10" key="1">
    <citation type="submission" date="2022-03" db="EMBL/GenBank/DDBJ databases">
        <authorList>
            <person name="Macdonald S."/>
            <person name="Ahmed S."/>
            <person name="Newling K."/>
        </authorList>
    </citation>
    <scope>NUCLEOTIDE SEQUENCE [LARGE SCALE GENOMIC DNA]</scope>
</reference>
<evidence type="ECO:0000256" key="1">
    <source>
        <dbReference type="ARBA" id="ARBA00007203"/>
    </source>
</evidence>
<evidence type="ECO:0000256" key="3">
    <source>
        <dbReference type="ARBA" id="ARBA00022728"/>
    </source>
</evidence>
<feature type="compositionally biased region" description="Acidic residues" evidence="7">
    <location>
        <begin position="189"/>
        <end position="203"/>
    </location>
</feature>
<dbReference type="GO" id="GO:0005681">
    <property type="term" value="C:spliceosomal complex"/>
    <property type="evidence" value="ECO:0007669"/>
    <property type="project" value="UniProtKB-UniRule"/>
</dbReference>
<feature type="region of interest" description="Disordered" evidence="7">
    <location>
        <begin position="493"/>
        <end position="512"/>
    </location>
</feature>
<accession>A0ABC8LKQ7</accession>
<keyword evidence="3 6" id="KW-0747">Spliceosome</keyword>
<feature type="region of interest" description="Disordered" evidence="7">
    <location>
        <begin position="178"/>
        <end position="220"/>
    </location>
</feature>
<feature type="compositionally biased region" description="Basic and acidic residues" evidence="7">
    <location>
        <begin position="493"/>
        <end position="507"/>
    </location>
</feature>
<comment type="similarity">
    <text evidence="1 6">Belongs to the SLU7 family.</text>
</comment>
<feature type="compositionally biased region" description="Basic and acidic residues" evidence="7">
    <location>
        <begin position="9"/>
        <end position="25"/>
    </location>
</feature>
<dbReference type="InterPro" id="IPR039974">
    <property type="entry name" value="Splicing_factor_SLU7"/>
</dbReference>
<evidence type="ECO:0000313" key="10">
    <source>
        <dbReference type="Proteomes" id="UP001642260"/>
    </source>
</evidence>
<keyword evidence="10" id="KW-1185">Reference proteome</keyword>
<evidence type="ECO:0000256" key="5">
    <source>
        <dbReference type="ARBA" id="ARBA00023242"/>
    </source>
</evidence>
<organism evidence="9 10">
    <name type="scientific">Eruca vesicaria subsp. sativa</name>
    <name type="common">Garden rocket</name>
    <name type="synonym">Eruca sativa</name>
    <dbReference type="NCBI Taxonomy" id="29727"/>
    <lineage>
        <taxon>Eukaryota</taxon>
        <taxon>Viridiplantae</taxon>
        <taxon>Streptophyta</taxon>
        <taxon>Embryophyta</taxon>
        <taxon>Tracheophyta</taxon>
        <taxon>Spermatophyta</taxon>
        <taxon>Magnoliopsida</taxon>
        <taxon>eudicotyledons</taxon>
        <taxon>Gunneridae</taxon>
        <taxon>Pentapetalae</taxon>
        <taxon>rosids</taxon>
        <taxon>malvids</taxon>
        <taxon>Brassicales</taxon>
        <taxon>Brassicaceae</taxon>
        <taxon>Brassiceae</taxon>
        <taxon>Eruca</taxon>
    </lineage>
</organism>
<protein>
    <recommendedName>
        <fullName evidence="6">Pre-mRNA-splicing factor SLU7</fullName>
    </recommendedName>
</protein>
<dbReference type="Proteomes" id="UP001642260">
    <property type="component" value="Unassembled WGS sequence"/>
</dbReference>
<sequence length="542" mass="62877">MATASVGFKPREEHRKKQELEEARKAGLAPAEIDEEGKEINPHIPQYMSSAPWYLNADKPSLKHQRKWKVDPNYTKSWYDRGAKTFQADKYRKGACENCGAMTHKTKLCTERPRKIGAKWTNKNIAPDEKIETFDLDFDGKRDRWNGYDTAKYAEVIMRYEARDEARRNFLKEQQLKKLEKKRSKKTDEEQESSDADDEEGEGDALKHDEAKADESKQMDFAKVEKRVRTTGGGSTGTVRNLRIREDTAKYLLNLDVNSAYYDPKTRSMREDPLPNADPNEKFYAGDNQYRISGEALEFKKLNIHALQLSEKGQVEINMQAAPSQAELLFKNYKEAKEKLKKQIKETLMDKYGNAASVEDISKELLLGQSEREVEYDRCGRVIKGMDLSVPKSKYEEDVYINNHTSVWGSWWKDQKWGYKCCQQTIKNSYCTGAAGIEAAEEAADLMRTNIERHAAASNDRSGRVEEKRSATWGSETPADLVLDRQKLAEALKKEDERKREEKDERKRKYNVHWNDEVTPEEMEAYRMKRMHEDDPMKNFLH</sequence>
<evidence type="ECO:0000259" key="8">
    <source>
        <dbReference type="Pfam" id="PF11708"/>
    </source>
</evidence>
<feature type="region of interest" description="Disordered" evidence="7">
    <location>
        <begin position="1"/>
        <end position="41"/>
    </location>
</feature>
<evidence type="ECO:0000256" key="6">
    <source>
        <dbReference type="RuleBase" id="RU367071"/>
    </source>
</evidence>
<evidence type="ECO:0000256" key="2">
    <source>
        <dbReference type="ARBA" id="ARBA00022664"/>
    </source>
</evidence>
<feature type="region of interest" description="Disordered" evidence="7">
    <location>
        <begin position="454"/>
        <end position="477"/>
    </location>
</feature>
<dbReference type="PANTHER" id="PTHR12942">
    <property type="entry name" value="STEP II SPLICING FACTOR SLU7"/>
    <property type="match status" value="1"/>
</dbReference>
<evidence type="ECO:0000256" key="7">
    <source>
        <dbReference type="SAM" id="MobiDB-lite"/>
    </source>
</evidence>
<comment type="function">
    <text evidence="6">Involved in pre-mRNA splicing.</text>
</comment>
<dbReference type="Pfam" id="PF11708">
    <property type="entry name" value="Slu7"/>
    <property type="match status" value="1"/>
</dbReference>
<comment type="subunit">
    <text evidence="6">Associated with the spliceosome.</text>
</comment>
<proteinExistence type="inferred from homology"/>
<comment type="subcellular location">
    <subcellularLocation>
        <location evidence="6">Nucleus</location>
    </subcellularLocation>
</comment>